<keyword evidence="13" id="KW-0564">Palmitate</keyword>
<comment type="caution">
    <text evidence="21">The sequence shown here is derived from an EMBL/GenBank/DDBJ whole genome shotgun (WGS) entry which is preliminary data.</text>
</comment>
<comment type="cofactor">
    <cofactor evidence="19">
        <name>Mg(2+)</name>
        <dbReference type="ChEBI" id="CHEBI:18420"/>
    </cofactor>
    <cofactor evidence="19">
        <name>Mn(2+)</name>
        <dbReference type="ChEBI" id="CHEBI:29035"/>
    </cofactor>
    <text evidence="19">Magnesium. Can also use manganese.</text>
</comment>
<evidence type="ECO:0000256" key="9">
    <source>
        <dbReference type="ARBA" id="ARBA00022729"/>
    </source>
</evidence>
<evidence type="ECO:0000256" key="19">
    <source>
        <dbReference type="PIRSR" id="PIRSR006268-2"/>
    </source>
</evidence>
<evidence type="ECO:0000313" key="21">
    <source>
        <dbReference type="EMBL" id="TDO99622.1"/>
    </source>
</evidence>
<dbReference type="InterPro" id="IPR024932">
    <property type="entry name" value="ApbE"/>
</dbReference>
<dbReference type="GO" id="GO:0016740">
    <property type="term" value="F:transferase activity"/>
    <property type="evidence" value="ECO:0007669"/>
    <property type="project" value="UniProtKB-UniRule"/>
</dbReference>
<evidence type="ECO:0000256" key="10">
    <source>
        <dbReference type="ARBA" id="ARBA00022827"/>
    </source>
</evidence>
<feature type="binding site" evidence="19">
    <location>
        <position position="306"/>
    </location>
    <ligand>
        <name>Mg(2+)</name>
        <dbReference type="ChEBI" id="CHEBI:18420"/>
    </ligand>
</feature>
<dbReference type="PIRSF" id="PIRSF006268">
    <property type="entry name" value="ApbE"/>
    <property type="match status" value="1"/>
</dbReference>
<dbReference type="FunFam" id="3.10.520.10:FF:000001">
    <property type="entry name" value="FAD:protein FMN transferase"/>
    <property type="match status" value="1"/>
</dbReference>
<evidence type="ECO:0000256" key="13">
    <source>
        <dbReference type="ARBA" id="ARBA00023139"/>
    </source>
</evidence>
<dbReference type="AlphaFoldDB" id="A0A4V3CGZ4"/>
<evidence type="ECO:0000256" key="14">
    <source>
        <dbReference type="ARBA" id="ARBA00023288"/>
    </source>
</evidence>
<dbReference type="Proteomes" id="UP000294656">
    <property type="component" value="Unassembled WGS sequence"/>
</dbReference>
<dbReference type="SUPFAM" id="SSF143631">
    <property type="entry name" value="ApbE-like"/>
    <property type="match status" value="1"/>
</dbReference>
<evidence type="ECO:0000256" key="11">
    <source>
        <dbReference type="ARBA" id="ARBA00022842"/>
    </source>
</evidence>
<comment type="catalytic activity">
    <reaction evidence="16 18">
        <text>L-threonyl-[protein] + FAD = FMN-L-threonyl-[protein] + AMP + H(+)</text>
        <dbReference type="Rhea" id="RHEA:36847"/>
        <dbReference type="Rhea" id="RHEA-COMP:11060"/>
        <dbReference type="Rhea" id="RHEA-COMP:11061"/>
        <dbReference type="ChEBI" id="CHEBI:15378"/>
        <dbReference type="ChEBI" id="CHEBI:30013"/>
        <dbReference type="ChEBI" id="CHEBI:57692"/>
        <dbReference type="ChEBI" id="CHEBI:74257"/>
        <dbReference type="ChEBI" id="CHEBI:456215"/>
        <dbReference type="EC" id="2.7.1.180"/>
    </reaction>
</comment>
<dbReference type="GO" id="GO:0005886">
    <property type="term" value="C:plasma membrane"/>
    <property type="evidence" value="ECO:0007669"/>
    <property type="project" value="UniProtKB-SubCell"/>
</dbReference>
<keyword evidence="11 18" id="KW-0460">Magnesium</keyword>
<evidence type="ECO:0000313" key="22">
    <source>
        <dbReference type="Proteomes" id="UP000294656"/>
    </source>
</evidence>
<evidence type="ECO:0000256" key="18">
    <source>
        <dbReference type="PIRNR" id="PIRNR006268"/>
    </source>
</evidence>
<evidence type="ECO:0000256" key="2">
    <source>
        <dbReference type="ARBA" id="ARBA00011955"/>
    </source>
</evidence>
<feature type="binding site" evidence="19">
    <location>
        <position position="188"/>
    </location>
    <ligand>
        <name>Mg(2+)</name>
        <dbReference type="ChEBI" id="CHEBI:18420"/>
    </ligand>
</feature>
<dbReference type="EMBL" id="SNXC01000009">
    <property type="protein sequence ID" value="TDO99622.1"/>
    <property type="molecule type" value="Genomic_DNA"/>
</dbReference>
<keyword evidence="10 18" id="KW-0274">FAD</keyword>
<keyword evidence="6 18" id="KW-0285">Flavoprotein</keyword>
<evidence type="ECO:0000256" key="16">
    <source>
        <dbReference type="ARBA" id="ARBA00048540"/>
    </source>
</evidence>
<dbReference type="Gene3D" id="3.10.520.10">
    <property type="entry name" value="ApbE-like domains"/>
    <property type="match status" value="1"/>
</dbReference>
<sequence>MVGFCFNGNCEGNMRNKALIAVLAIVAVAVLYRLFSFTPELVGFSGPTMGTTYTVKFVTNERSPSTIDIKDSVDQVLVRVNKLMSTYDPSSELSLFNKSNVGQSIDVSRDIAHVIGAALKLSELTDGAYDVTVGPLVNLWGFGPGAKEDKVPTQEEIESAQQKVGFHYLSLDGVQLEKTEDIYVDLSSIAKGFGVDQVAATLDSFGIHDYLVEVGGEIRTKGMKDDGSHWEIGIESPGGGHSVAQKIIQADNLSIATSGDYRNYFEKNGVRYSHTIDPKTGKPITHRLVSVTIIADSVMLADGLATAINVLGPKKGLEFAERNDIAAYMLVKEDFGFKEEYSKAFKSYLN</sequence>
<gene>
    <name evidence="21" type="ORF">DFP79_0607</name>
</gene>
<protein>
    <recommendedName>
        <fullName evidence="3 18">FAD:protein FMN transferase</fullName>
        <ecNumber evidence="2 18">2.7.1.180</ecNumber>
    </recommendedName>
    <alternativeName>
        <fullName evidence="15 18">Flavin transferase</fullName>
    </alternativeName>
</protein>
<keyword evidence="12 20" id="KW-0472">Membrane</keyword>
<evidence type="ECO:0000256" key="3">
    <source>
        <dbReference type="ARBA" id="ARBA00016337"/>
    </source>
</evidence>
<evidence type="ECO:0000256" key="6">
    <source>
        <dbReference type="ARBA" id="ARBA00022630"/>
    </source>
</evidence>
<reference evidence="21 22" key="1">
    <citation type="submission" date="2019-03" db="EMBL/GenBank/DDBJ databases">
        <title>Genomic Encyclopedia of Type Strains, Phase III (KMG-III): the genomes of soil and plant-associated and newly described type strains.</title>
        <authorList>
            <person name="Whitman W."/>
        </authorList>
    </citation>
    <scope>NUCLEOTIDE SEQUENCE [LARGE SCALE GENOMIC DNA]</scope>
    <source>
        <strain evidence="21 22">CECT 7378</strain>
    </source>
</reference>
<evidence type="ECO:0000256" key="12">
    <source>
        <dbReference type="ARBA" id="ARBA00023136"/>
    </source>
</evidence>
<keyword evidence="9" id="KW-0732">Signal</keyword>
<dbReference type="GO" id="GO:0046872">
    <property type="term" value="F:metal ion binding"/>
    <property type="evidence" value="ECO:0007669"/>
    <property type="project" value="UniProtKB-UniRule"/>
</dbReference>
<dbReference type="PANTHER" id="PTHR30040:SF2">
    <property type="entry name" value="FAD:PROTEIN FMN TRANSFERASE"/>
    <property type="match status" value="1"/>
</dbReference>
<evidence type="ECO:0000256" key="5">
    <source>
        <dbReference type="ARBA" id="ARBA00022519"/>
    </source>
</evidence>
<evidence type="ECO:0000256" key="17">
    <source>
        <dbReference type="ARBA" id="ARBA00060485"/>
    </source>
</evidence>
<proteinExistence type="inferred from homology"/>
<keyword evidence="4" id="KW-1003">Cell membrane</keyword>
<keyword evidence="20" id="KW-0812">Transmembrane</keyword>
<evidence type="ECO:0000256" key="4">
    <source>
        <dbReference type="ARBA" id="ARBA00022475"/>
    </source>
</evidence>
<evidence type="ECO:0000256" key="1">
    <source>
        <dbReference type="ARBA" id="ARBA00008282"/>
    </source>
</evidence>
<comment type="subcellular location">
    <subcellularLocation>
        <location evidence="17">Cell inner membrane</location>
        <topology evidence="17">Lipid-anchor</topology>
        <orientation evidence="17">Periplasmic side</orientation>
    </subcellularLocation>
</comment>
<keyword evidence="22" id="KW-1185">Reference proteome</keyword>
<dbReference type="EC" id="2.7.1.180" evidence="2 18"/>
<keyword evidence="20" id="KW-1133">Transmembrane helix</keyword>
<name>A0A4V3CGZ4_9GAMM</name>
<evidence type="ECO:0000256" key="15">
    <source>
        <dbReference type="ARBA" id="ARBA00031306"/>
    </source>
</evidence>
<comment type="similarity">
    <text evidence="1 18">Belongs to the ApbE family.</text>
</comment>
<dbReference type="Pfam" id="PF02424">
    <property type="entry name" value="ApbE"/>
    <property type="match status" value="1"/>
</dbReference>
<feature type="transmembrane region" description="Helical" evidence="20">
    <location>
        <begin position="18"/>
        <end position="35"/>
    </location>
</feature>
<dbReference type="PANTHER" id="PTHR30040">
    <property type="entry name" value="THIAMINE BIOSYNTHESIS LIPOPROTEIN APBE"/>
    <property type="match status" value="1"/>
</dbReference>
<organism evidence="21 22">
    <name type="scientific">Marinomonas balearica</name>
    <dbReference type="NCBI Taxonomy" id="491947"/>
    <lineage>
        <taxon>Bacteria</taxon>
        <taxon>Pseudomonadati</taxon>
        <taxon>Pseudomonadota</taxon>
        <taxon>Gammaproteobacteria</taxon>
        <taxon>Oceanospirillales</taxon>
        <taxon>Oceanospirillaceae</taxon>
        <taxon>Marinomonas</taxon>
    </lineage>
</organism>
<keyword evidence="7 18" id="KW-0808">Transferase</keyword>
<evidence type="ECO:0000256" key="20">
    <source>
        <dbReference type="SAM" id="Phobius"/>
    </source>
</evidence>
<feature type="binding site" evidence="19">
    <location>
        <position position="302"/>
    </location>
    <ligand>
        <name>Mg(2+)</name>
        <dbReference type="ChEBI" id="CHEBI:18420"/>
    </ligand>
</feature>
<keyword evidence="5" id="KW-0997">Cell inner membrane</keyword>
<evidence type="ECO:0000256" key="7">
    <source>
        <dbReference type="ARBA" id="ARBA00022679"/>
    </source>
</evidence>
<keyword evidence="8 18" id="KW-0479">Metal-binding</keyword>
<dbReference type="InterPro" id="IPR003374">
    <property type="entry name" value="ApbE-like_sf"/>
</dbReference>
<accession>A0A4V3CGZ4</accession>
<evidence type="ECO:0000256" key="8">
    <source>
        <dbReference type="ARBA" id="ARBA00022723"/>
    </source>
</evidence>
<keyword evidence="14 21" id="KW-0449">Lipoprotein</keyword>